<protein>
    <recommendedName>
        <fullName evidence="5">TSPY</fullName>
    </recommendedName>
</protein>
<name>A0A1D5RGZ7_MACMU</name>
<organism evidence="3 4">
    <name type="scientific">Macaca mulatta</name>
    <name type="common">Rhesus macaque</name>
    <dbReference type="NCBI Taxonomy" id="9544"/>
    <lineage>
        <taxon>Eukaryota</taxon>
        <taxon>Metazoa</taxon>
        <taxon>Chordata</taxon>
        <taxon>Craniata</taxon>
        <taxon>Vertebrata</taxon>
        <taxon>Euteleostomi</taxon>
        <taxon>Mammalia</taxon>
        <taxon>Eutheria</taxon>
        <taxon>Euarchontoglires</taxon>
        <taxon>Primates</taxon>
        <taxon>Haplorrhini</taxon>
        <taxon>Catarrhini</taxon>
        <taxon>Cercopithecidae</taxon>
        <taxon>Cercopithecinae</taxon>
        <taxon>Macaca</taxon>
    </lineage>
</organism>
<dbReference type="AlphaFoldDB" id="A0A1D5RGZ7"/>
<dbReference type="InterPro" id="IPR037231">
    <property type="entry name" value="NAP-like_sf"/>
</dbReference>
<dbReference type="PANTHER" id="PTHR11875">
    <property type="entry name" value="TESTIS-SPECIFIC Y-ENCODED PROTEIN"/>
    <property type="match status" value="1"/>
</dbReference>
<reference evidence="3" key="2">
    <citation type="submission" date="2025-08" db="UniProtKB">
        <authorList>
            <consortium name="Ensembl"/>
        </authorList>
    </citation>
    <scope>IDENTIFICATION</scope>
    <source>
        <strain evidence="3">17573</strain>
    </source>
</reference>
<dbReference type="Gene3D" id="1.20.5.1500">
    <property type="match status" value="1"/>
</dbReference>
<dbReference type="InterPro" id="IPR002164">
    <property type="entry name" value="NAP_family"/>
</dbReference>
<reference evidence="3" key="3">
    <citation type="submission" date="2025-09" db="UniProtKB">
        <authorList>
            <consortium name="Ensembl"/>
        </authorList>
    </citation>
    <scope>IDENTIFICATION</scope>
    <source>
        <strain evidence="3">17573</strain>
    </source>
</reference>
<dbReference type="GO" id="GO:0000785">
    <property type="term" value="C:chromatin"/>
    <property type="evidence" value="ECO:0000318"/>
    <property type="project" value="GO_Central"/>
</dbReference>
<dbReference type="GO" id="GO:0005634">
    <property type="term" value="C:nucleus"/>
    <property type="evidence" value="ECO:0000318"/>
    <property type="project" value="GO_Central"/>
</dbReference>
<evidence type="ECO:0000256" key="1">
    <source>
        <dbReference type="ARBA" id="ARBA00009947"/>
    </source>
</evidence>
<evidence type="ECO:0000313" key="4">
    <source>
        <dbReference type="Proteomes" id="UP000006718"/>
    </source>
</evidence>
<dbReference type="GeneTree" id="ENSGT00940000162417"/>
<accession>A0A1D5RGZ7</accession>
<dbReference type="Bgee" id="ENSMMUG00000049217">
    <property type="expression patterns" value="Expressed in spermatocyte and 2 other cell types or tissues"/>
</dbReference>
<keyword evidence="4" id="KW-1185">Reference proteome</keyword>
<dbReference type="GO" id="GO:0003682">
    <property type="term" value="F:chromatin binding"/>
    <property type="evidence" value="ECO:0000318"/>
    <property type="project" value="GO_Central"/>
</dbReference>
<evidence type="ECO:0008006" key="5">
    <source>
        <dbReference type="Google" id="ProtNLM"/>
    </source>
</evidence>
<dbReference type="InParanoid" id="A0A1D5RGZ7"/>
<evidence type="ECO:0000256" key="2">
    <source>
        <dbReference type="RuleBase" id="RU003876"/>
    </source>
</evidence>
<dbReference type="GO" id="GO:0006334">
    <property type="term" value="P:nucleosome assembly"/>
    <property type="evidence" value="ECO:0007669"/>
    <property type="project" value="InterPro"/>
</dbReference>
<dbReference type="STRING" id="9544.ENSMMUP00000059591"/>
<dbReference type="Gene3D" id="3.30.1120.90">
    <property type="entry name" value="Nucleosome assembly protein"/>
    <property type="match status" value="1"/>
</dbReference>
<proteinExistence type="inferred from homology"/>
<reference evidence="3" key="1">
    <citation type="journal article" date="2012" name="Nature">
        <title>Strict evolutionary conservation followed rapid gene loss on human and rhesus Y chromosomes.</title>
        <authorList>
            <person name="Hughes J.F."/>
            <person name="Skaletsky H."/>
            <person name="Brown L.G."/>
            <person name="Pyntikova T."/>
            <person name="Graves T."/>
            <person name="Fulton R.S."/>
            <person name="Dugan S."/>
            <person name="Ding Y."/>
            <person name="Buhay C.J."/>
            <person name="Kremitzki C."/>
            <person name="Wang Q."/>
            <person name="Shen H."/>
            <person name="Holder M."/>
            <person name="Villasana D."/>
            <person name="Nazareth L.V."/>
            <person name="Cree A."/>
            <person name="Courtney L."/>
            <person name="Veizer J."/>
            <person name="Kotkiewicz H."/>
            <person name="Cho T.J."/>
            <person name="Koutseva N."/>
            <person name="Rozen S."/>
            <person name="Muzny D.M."/>
            <person name="Warren W.C."/>
            <person name="Gibbs R.A."/>
            <person name="Wilson R.K."/>
            <person name="Page D.C."/>
        </authorList>
    </citation>
    <scope>NUCLEOTIDE SEQUENCE [LARGE SCALE GENOMIC DNA]</scope>
    <source>
        <strain evidence="3">17573</strain>
    </source>
</reference>
<sequence>MSPESALEELLAVQVELEPVNARARKAFSQQREKMERRRKPHLDRRGAIIQSMPGFWANEIANHPQMSALLTDQDEDMLSYMINLEVKEAKHPVHLCQIMLFFRSNPYFQNKVITKEYLVNVTGDHNFAGSNRIAEQPYVR</sequence>
<dbReference type="VEuPathDB" id="HostDB:ENSMMUG00000049217"/>
<dbReference type="SMR" id="A0A1D5RGZ7"/>
<dbReference type="OMA" id="SIRWKED"/>
<comment type="similarity">
    <text evidence="1 2">Belongs to the nucleosome assembly protein (NAP) family.</text>
</comment>
<dbReference type="Ensembl" id="ENSMMUT00000076799.2">
    <property type="protein sequence ID" value="ENSMMUP00000059591.2"/>
    <property type="gene ID" value="ENSMMUG00000049217.2"/>
</dbReference>
<evidence type="ECO:0000313" key="3">
    <source>
        <dbReference type="Ensembl" id="ENSMMUP00000059591.2"/>
    </source>
</evidence>
<dbReference type="Proteomes" id="UP000006718">
    <property type="component" value="Chromosome Y"/>
</dbReference>
<dbReference type="Pfam" id="PF00956">
    <property type="entry name" value="NAP"/>
    <property type="match status" value="1"/>
</dbReference>
<dbReference type="SUPFAM" id="SSF143113">
    <property type="entry name" value="NAP-like"/>
    <property type="match status" value="1"/>
</dbReference>
<dbReference type="GO" id="GO:0042393">
    <property type="term" value="F:histone binding"/>
    <property type="evidence" value="ECO:0000318"/>
    <property type="project" value="GO_Central"/>
</dbReference>